<evidence type="ECO:0000313" key="3">
    <source>
        <dbReference type="EMBL" id="CAH3144707.1"/>
    </source>
</evidence>
<name>A0ABN8PMF6_9CNID</name>
<feature type="transmembrane region" description="Helical" evidence="2">
    <location>
        <begin position="12"/>
        <end position="38"/>
    </location>
</feature>
<feature type="compositionally biased region" description="Basic and acidic residues" evidence="1">
    <location>
        <begin position="67"/>
        <end position="82"/>
    </location>
</feature>
<protein>
    <submittedName>
        <fullName evidence="3">Uncharacterized protein</fullName>
    </submittedName>
</protein>
<keyword evidence="2" id="KW-0472">Membrane</keyword>
<keyword evidence="2" id="KW-1133">Transmembrane helix</keyword>
<keyword evidence="4" id="KW-1185">Reference proteome</keyword>
<evidence type="ECO:0000256" key="1">
    <source>
        <dbReference type="SAM" id="MobiDB-lite"/>
    </source>
</evidence>
<dbReference type="EMBL" id="CALNXK010000074">
    <property type="protein sequence ID" value="CAH3144707.1"/>
    <property type="molecule type" value="Genomic_DNA"/>
</dbReference>
<evidence type="ECO:0000256" key="2">
    <source>
        <dbReference type="SAM" id="Phobius"/>
    </source>
</evidence>
<dbReference type="Proteomes" id="UP001159405">
    <property type="component" value="Unassembled WGS sequence"/>
</dbReference>
<evidence type="ECO:0000313" key="4">
    <source>
        <dbReference type="Proteomes" id="UP001159405"/>
    </source>
</evidence>
<proteinExistence type="predicted"/>
<accession>A0ABN8PMF6</accession>
<feature type="region of interest" description="Disordered" evidence="1">
    <location>
        <begin position="62"/>
        <end position="105"/>
    </location>
</feature>
<sequence length="105" mass="12723">MWWRWWWENNRNVVAVVVSWCQWFHGFRGFVVSMVSWFHRFRGGNGFIVSRDRRNRIAADIETNEAFPDRETNPTDFDKLEEYNPNTPRIRSPKQPGQINARPRK</sequence>
<organism evidence="3 4">
    <name type="scientific">Porites lobata</name>
    <dbReference type="NCBI Taxonomy" id="104759"/>
    <lineage>
        <taxon>Eukaryota</taxon>
        <taxon>Metazoa</taxon>
        <taxon>Cnidaria</taxon>
        <taxon>Anthozoa</taxon>
        <taxon>Hexacorallia</taxon>
        <taxon>Scleractinia</taxon>
        <taxon>Fungiina</taxon>
        <taxon>Poritidae</taxon>
        <taxon>Porites</taxon>
    </lineage>
</organism>
<reference evidence="3 4" key="1">
    <citation type="submission" date="2022-05" db="EMBL/GenBank/DDBJ databases">
        <authorList>
            <consortium name="Genoscope - CEA"/>
            <person name="William W."/>
        </authorList>
    </citation>
    <scope>NUCLEOTIDE SEQUENCE [LARGE SCALE GENOMIC DNA]</scope>
</reference>
<gene>
    <name evidence="3" type="ORF">PLOB_00044073</name>
</gene>
<keyword evidence="2" id="KW-0812">Transmembrane</keyword>
<comment type="caution">
    <text evidence="3">The sequence shown here is derived from an EMBL/GenBank/DDBJ whole genome shotgun (WGS) entry which is preliminary data.</text>
</comment>